<accession>A0ABD0M9X4</accession>
<evidence type="ECO:0000313" key="2">
    <source>
        <dbReference type="Proteomes" id="UP001519460"/>
    </source>
</evidence>
<organism evidence="1 2">
    <name type="scientific">Batillaria attramentaria</name>
    <dbReference type="NCBI Taxonomy" id="370345"/>
    <lineage>
        <taxon>Eukaryota</taxon>
        <taxon>Metazoa</taxon>
        <taxon>Spiralia</taxon>
        <taxon>Lophotrochozoa</taxon>
        <taxon>Mollusca</taxon>
        <taxon>Gastropoda</taxon>
        <taxon>Caenogastropoda</taxon>
        <taxon>Sorbeoconcha</taxon>
        <taxon>Cerithioidea</taxon>
        <taxon>Batillariidae</taxon>
        <taxon>Batillaria</taxon>
    </lineage>
</organism>
<protein>
    <recommendedName>
        <fullName evidence="3">K Homology domain-containing protein</fullName>
    </recommendedName>
</protein>
<dbReference type="Proteomes" id="UP001519460">
    <property type="component" value="Unassembled WGS sequence"/>
</dbReference>
<keyword evidence="2" id="KW-1185">Reference proteome</keyword>
<dbReference type="EMBL" id="JACVVK020000001">
    <property type="protein sequence ID" value="KAK7508673.1"/>
    <property type="molecule type" value="Genomic_DNA"/>
</dbReference>
<evidence type="ECO:0008006" key="3">
    <source>
        <dbReference type="Google" id="ProtNLM"/>
    </source>
</evidence>
<sequence>MSDGLQLSENRATEIKIPQCLQTEIKIGACGTALRGRGGKTIRKIDDGREAITARFLTVGEYPYAHAEGCYLELLVFPHEEEKKKIANTKPPMDIPITDHKLAEKSHKIAEASVDFLNTTN</sequence>
<evidence type="ECO:0000313" key="1">
    <source>
        <dbReference type="EMBL" id="KAK7508673.1"/>
    </source>
</evidence>
<proteinExistence type="predicted"/>
<name>A0ABD0M9X4_9CAEN</name>
<dbReference type="AlphaFoldDB" id="A0ABD0M9X4"/>
<gene>
    <name evidence="1" type="ORF">BaRGS_00000239</name>
</gene>
<reference evidence="1 2" key="1">
    <citation type="journal article" date="2023" name="Sci. Data">
        <title>Genome assembly of the Korean intertidal mud-creeper Batillaria attramentaria.</title>
        <authorList>
            <person name="Patra A.K."/>
            <person name="Ho P.T."/>
            <person name="Jun S."/>
            <person name="Lee S.J."/>
            <person name="Kim Y."/>
            <person name="Won Y.J."/>
        </authorList>
    </citation>
    <scope>NUCLEOTIDE SEQUENCE [LARGE SCALE GENOMIC DNA]</scope>
    <source>
        <strain evidence="1">Wonlab-2016</strain>
    </source>
</reference>
<comment type="caution">
    <text evidence="1">The sequence shown here is derived from an EMBL/GenBank/DDBJ whole genome shotgun (WGS) entry which is preliminary data.</text>
</comment>